<reference evidence="1" key="1">
    <citation type="submission" date="2023-03" db="EMBL/GenBank/DDBJ databases">
        <title>Massive genome expansion in bonnet fungi (Mycena s.s.) driven by repeated elements and novel gene families across ecological guilds.</title>
        <authorList>
            <consortium name="Lawrence Berkeley National Laboratory"/>
            <person name="Harder C.B."/>
            <person name="Miyauchi S."/>
            <person name="Viragh M."/>
            <person name="Kuo A."/>
            <person name="Thoen E."/>
            <person name="Andreopoulos B."/>
            <person name="Lu D."/>
            <person name="Skrede I."/>
            <person name="Drula E."/>
            <person name="Henrissat B."/>
            <person name="Morin E."/>
            <person name="Kohler A."/>
            <person name="Barry K."/>
            <person name="LaButti K."/>
            <person name="Morin E."/>
            <person name="Salamov A."/>
            <person name="Lipzen A."/>
            <person name="Mereny Z."/>
            <person name="Hegedus B."/>
            <person name="Baldrian P."/>
            <person name="Stursova M."/>
            <person name="Weitz H."/>
            <person name="Taylor A."/>
            <person name="Grigoriev I.V."/>
            <person name="Nagy L.G."/>
            <person name="Martin F."/>
            <person name="Kauserud H."/>
        </authorList>
    </citation>
    <scope>NUCLEOTIDE SEQUENCE</scope>
    <source>
        <strain evidence="1">CBHHK200</strain>
    </source>
</reference>
<accession>A0AAD6S8E0</accession>
<dbReference type="AlphaFoldDB" id="A0AAD6S8E0"/>
<comment type="caution">
    <text evidence="1">The sequence shown here is derived from an EMBL/GenBank/DDBJ whole genome shotgun (WGS) entry which is preliminary data.</text>
</comment>
<protein>
    <submittedName>
        <fullName evidence="1">Uncharacterized protein</fullName>
    </submittedName>
</protein>
<dbReference type="Proteomes" id="UP001218188">
    <property type="component" value="Unassembled WGS sequence"/>
</dbReference>
<dbReference type="EMBL" id="JARJCM010000196">
    <property type="protein sequence ID" value="KAJ7023038.1"/>
    <property type="molecule type" value="Genomic_DNA"/>
</dbReference>
<gene>
    <name evidence="1" type="ORF">C8F04DRAFT_1135780</name>
</gene>
<keyword evidence="2" id="KW-1185">Reference proteome</keyword>
<sequence length="101" mass="11013">MPCIPPLPFFIARAFTCLTYIRATALPPPPRLSSELQCRQPHSSTRVFGHSPCAVLSLISSHCADCMLYRPHCGQGSGPHHTYPDINVAIHSAITALAFSR</sequence>
<evidence type="ECO:0000313" key="2">
    <source>
        <dbReference type="Proteomes" id="UP001218188"/>
    </source>
</evidence>
<proteinExistence type="predicted"/>
<organism evidence="1 2">
    <name type="scientific">Mycena alexandri</name>
    <dbReference type="NCBI Taxonomy" id="1745969"/>
    <lineage>
        <taxon>Eukaryota</taxon>
        <taxon>Fungi</taxon>
        <taxon>Dikarya</taxon>
        <taxon>Basidiomycota</taxon>
        <taxon>Agaricomycotina</taxon>
        <taxon>Agaricomycetes</taxon>
        <taxon>Agaricomycetidae</taxon>
        <taxon>Agaricales</taxon>
        <taxon>Marasmiineae</taxon>
        <taxon>Mycenaceae</taxon>
        <taxon>Mycena</taxon>
    </lineage>
</organism>
<evidence type="ECO:0000313" key="1">
    <source>
        <dbReference type="EMBL" id="KAJ7023038.1"/>
    </source>
</evidence>
<name>A0AAD6S8E0_9AGAR</name>